<sequence>MINRIIVKDLEVNEEFEVLQYSSTNTSITIRNLKYGICSQDRDKLEFVRVE</sequence>
<gene>
    <name evidence="1" type="ORF">vBBcoS136_00227</name>
</gene>
<proteinExistence type="predicted"/>
<accession>A0A3G3BW93</accession>
<name>A0A3G3BW93_9CAUD</name>
<protein>
    <submittedName>
        <fullName evidence="1">Uncharacterized protein</fullName>
    </submittedName>
</protein>
<dbReference type="Proteomes" id="UP000274199">
    <property type="component" value="Segment"/>
</dbReference>
<evidence type="ECO:0000313" key="2">
    <source>
        <dbReference type="Proteomes" id="UP000274199"/>
    </source>
</evidence>
<evidence type="ECO:0000313" key="1">
    <source>
        <dbReference type="EMBL" id="AYP68341.1"/>
    </source>
</evidence>
<keyword evidence="2" id="KW-1185">Reference proteome</keyword>
<organism evidence="1 2">
    <name type="scientific">Bacillus phage vB_BcoS-136</name>
    <dbReference type="NCBI Taxonomy" id="2419619"/>
    <lineage>
        <taxon>Viruses</taxon>
        <taxon>Duplodnaviria</taxon>
        <taxon>Heunggongvirae</taxon>
        <taxon>Uroviricota</taxon>
        <taxon>Caudoviricetes</taxon>
        <taxon>Heleneionescovirinae</taxon>
        <taxon>Kenyattavirus</taxon>
        <taxon>Kenyattavirus kv136</taxon>
    </lineage>
</organism>
<reference evidence="1 2" key="1">
    <citation type="submission" date="2018-09" db="EMBL/GenBank/DDBJ databases">
        <title>Comparative Genomic Analysis of Eight Novel Haloalkaliphilic Bacteriophages from Lake Elmenteita, Kenya.</title>
        <authorList>
            <person name="Akhwale J.K."/>
        </authorList>
    </citation>
    <scope>NUCLEOTIDE SEQUENCE [LARGE SCALE GENOMIC DNA]</scope>
</reference>
<dbReference type="EMBL" id="MH884508">
    <property type="protein sequence ID" value="AYP68341.1"/>
    <property type="molecule type" value="Genomic_DNA"/>
</dbReference>